<evidence type="ECO:0000256" key="8">
    <source>
        <dbReference type="PIRSR" id="PIRSR013503-1"/>
    </source>
</evidence>
<evidence type="ECO:0000313" key="12">
    <source>
        <dbReference type="Proteomes" id="UP000825935"/>
    </source>
</evidence>
<dbReference type="Gene3D" id="1.20.1300.20">
    <property type="entry name" value="Peptidase C65 Otubain, subdomain 2"/>
    <property type="match status" value="1"/>
</dbReference>
<feature type="site" description="Interacts with free ubiquitin" evidence="9">
    <location>
        <position position="228"/>
    </location>
</feature>
<evidence type="ECO:0000256" key="3">
    <source>
        <dbReference type="ARBA" id="ARBA00022670"/>
    </source>
</evidence>
<dbReference type="AlphaFoldDB" id="A0A8T2Q1W9"/>
<keyword evidence="12" id="KW-1185">Reference proteome</keyword>
<dbReference type="InterPro" id="IPR042467">
    <property type="entry name" value="Peptidase_C65_otubain_sub2"/>
</dbReference>
<dbReference type="FunFam" id="1.20.1300.20:FF:000001">
    <property type="entry name" value="Ubiquitin thioesterase OTUB1"/>
    <property type="match status" value="1"/>
</dbReference>
<reference evidence="11" key="1">
    <citation type="submission" date="2021-08" db="EMBL/GenBank/DDBJ databases">
        <title>WGS assembly of Ceratopteris richardii.</title>
        <authorList>
            <person name="Marchant D.B."/>
            <person name="Chen G."/>
            <person name="Jenkins J."/>
            <person name="Shu S."/>
            <person name="Leebens-Mack J."/>
            <person name="Grimwood J."/>
            <person name="Schmutz J."/>
            <person name="Soltis P."/>
            <person name="Soltis D."/>
            <person name="Chen Z.-H."/>
        </authorList>
    </citation>
    <scope>NUCLEOTIDE SEQUENCE</scope>
    <source>
        <strain evidence="11">Whitten #5841</strain>
        <tissue evidence="11">Leaf</tissue>
    </source>
</reference>
<evidence type="ECO:0000256" key="5">
    <source>
        <dbReference type="ARBA" id="ARBA00022801"/>
    </source>
</evidence>
<dbReference type="PANTHER" id="PTHR12931:SF15">
    <property type="entry name" value="UBIQUITIN THIOESTERASE OTUBAIN-LIKE"/>
    <property type="match status" value="1"/>
</dbReference>
<evidence type="ECO:0000313" key="11">
    <source>
        <dbReference type="EMBL" id="KAH7277603.1"/>
    </source>
</evidence>
<dbReference type="EC" id="3.4.19.12" evidence="7"/>
<evidence type="ECO:0000259" key="10">
    <source>
        <dbReference type="PROSITE" id="PS50802"/>
    </source>
</evidence>
<comment type="catalytic activity">
    <reaction evidence="1 7">
        <text>Thiol-dependent hydrolysis of ester, thioester, amide, peptide and isopeptide bonds formed by the C-terminal Gly of ubiquitin (a 76-residue protein attached to proteins as an intracellular targeting signal).</text>
        <dbReference type="EC" id="3.4.19.12"/>
    </reaction>
</comment>
<gene>
    <name evidence="11" type="ORF">KP509_39G058900</name>
</gene>
<organism evidence="11 12">
    <name type="scientific">Ceratopteris richardii</name>
    <name type="common">Triangle waterfern</name>
    <dbReference type="NCBI Taxonomy" id="49495"/>
    <lineage>
        <taxon>Eukaryota</taxon>
        <taxon>Viridiplantae</taxon>
        <taxon>Streptophyta</taxon>
        <taxon>Embryophyta</taxon>
        <taxon>Tracheophyta</taxon>
        <taxon>Polypodiopsida</taxon>
        <taxon>Polypodiidae</taxon>
        <taxon>Polypodiales</taxon>
        <taxon>Pteridineae</taxon>
        <taxon>Pteridaceae</taxon>
        <taxon>Parkerioideae</taxon>
        <taxon>Ceratopteris</taxon>
    </lineage>
</organism>
<dbReference type="GO" id="GO:0004843">
    <property type="term" value="F:cysteine-type deubiquitinase activity"/>
    <property type="evidence" value="ECO:0007669"/>
    <property type="project" value="UniProtKB-UniRule"/>
</dbReference>
<sequence length="278" mass="31218">MDTMPDLGDRPRDDEIMAQHYAIRAEEAEKMSFIGDKEPLSSLAAEYESGNAIFKKKIEKLGETYGALRRTRGDGNCFFRAFMFSYLENLLETRNEAEAGRVKDSVDKCKQSLLDLGHSEFTFEDFLASFTDQLDGVQDGSLSADQLVENSRDQSISDSVVMFFRFITSGEIRKRADFFEPFIVGTSGLSVQQFCRSSVEPMGEESDHVHITALSDALGVLIRIVYLDSSNGDGGNNLDVNFHDFIPGQCVQEQPILKSKPSVVLLYRPGHYDILYEK</sequence>
<dbReference type="PIRSF" id="PIRSF013503">
    <property type="entry name" value="Ubiquitin_thioesterase_Otubain"/>
    <property type="match status" value="1"/>
</dbReference>
<evidence type="ECO:0000256" key="7">
    <source>
        <dbReference type="PIRNR" id="PIRNR013503"/>
    </source>
</evidence>
<evidence type="ECO:0000256" key="6">
    <source>
        <dbReference type="ARBA" id="ARBA00022807"/>
    </source>
</evidence>
<dbReference type="OMA" id="ADHVQIT"/>
<dbReference type="InterPro" id="IPR042468">
    <property type="entry name" value="Peptidase_C65_otubain_sub1"/>
</dbReference>
<dbReference type="Proteomes" id="UP000825935">
    <property type="component" value="Chromosome 39"/>
</dbReference>
<dbReference type="GO" id="GO:0043130">
    <property type="term" value="F:ubiquitin binding"/>
    <property type="evidence" value="ECO:0007669"/>
    <property type="project" value="UniProtKB-UniRule"/>
</dbReference>
<feature type="active site" evidence="8">
    <location>
        <position position="74"/>
    </location>
</feature>
<dbReference type="GO" id="GO:0006508">
    <property type="term" value="P:proteolysis"/>
    <property type="evidence" value="ECO:0007669"/>
    <property type="project" value="UniProtKB-KW"/>
</dbReference>
<comment type="similarity">
    <text evidence="2 7">Belongs to the peptidase C65 family.</text>
</comment>
<dbReference type="InterPro" id="IPR019400">
    <property type="entry name" value="Peptidase_C65_otubain"/>
</dbReference>
<accession>A0A8T2Q1W9</accession>
<dbReference type="CDD" id="cd22765">
    <property type="entry name" value="AtOTU1-like"/>
    <property type="match status" value="1"/>
</dbReference>
<name>A0A8T2Q1W9_CERRI</name>
<dbReference type="InterPro" id="IPR003323">
    <property type="entry name" value="OTU_dom"/>
</dbReference>
<evidence type="ECO:0000256" key="9">
    <source>
        <dbReference type="PIRSR" id="PIRSR013503-2"/>
    </source>
</evidence>
<protein>
    <recommendedName>
        <fullName evidence="7">Ubiquitin thioesterase</fullName>
        <ecNumber evidence="7">3.4.19.12</ecNumber>
    </recommendedName>
</protein>
<keyword evidence="6 7" id="KW-0788">Thiol protease</keyword>
<dbReference type="GO" id="GO:0071108">
    <property type="term" value="P:protein K48-linked deubiquitination"/>
    <property type="evidence" value="ECO:0007669"/>
    <property type="project" value="TreeGrafter"/>
</dbReference>
<dbReference type="PANTHER" id="PTHR12931">
    <property type="entry name" value="UBIQUITIN THIOLESTERASE PROTEIN OTUB"/>
    <property type="match status" value="1"/>
</dbReference>
<dbReference type="SUPFAM" id="SSF54001">
    <property type="entry name" value="Cysteine proteinases"/>
    <property type="match status" value="1"/>
</dbReference>
<keyword evidence="5 7" id="KW-0378">Hydrolase</keyword>
<dbReference type="InterPro" id="IPR038765">
    <property type="entry name" value="Papain-like_cys_pep_sf"/>
</dbReference>
<keyword evidence="4 7" id="KW-0833">Ubl conjugation pathway</keyword>
<dbReference type="OrthoDB" id="18915at2759"/>
<evidence type="ECO:0000256" key="1">
    <source>
        <dbReference type="ARBA" id="ARBA00000707"/>
    </source>
</evidence>
<dbReference type="EMBL" id="CM035444">
    <property type="protein sequence ID" value="KAH7277603.1"/>
    <property type="molecule type" value="Genomic_DNA"/>
</dbReference>
<evidence type="ECO:0000256" key="4">
    <source>
        <dbReference type="ARBA" id="ARBA00022786"/>
    </source>
</evidence>
<dbReference type="Pfam" id="PF10275">
    <property type="entry name" value="Peptidase_C65"/>
    <property type="match status" value="1"/>
</dbReference>
<keyword evidence="3 7" id="KW-0645">Protease</keyword>
<feature type="active site" description="Nucleophile" evidence="8">
    <location>
        <position position="77"/>
    </location>
</feature>
<feature type="domain" description="OTU" evidence="10">
    <location>
        <begin position="66"/>
        <end position="278"/>
    </location>
</feature>
<feature type="site" description="Interacts with free ubiquitin" evidence="9">
    <location>
        <position position="272"/>
    </location>
</feature>
<feature type="site" description="Interacts with free ubiquitin" evidence="9">
    <location>
        <position position="267"/>
    </location>
</feature>
<feature type="active site" evidence="8">
    <location>
        <position position="271"/>
    </location>
</feature>
<evidence type="ECO:0000256" key="2">
    <source>
        <dbReference type="ARBA" id="ARBA00006579"/>
    </source>
</evidence>
<dbReference type="GO" id="GO:0005634">
    <property type="term" value="C:nucleus"/>
    <property type="evidence" value="ECO:0007669"/>
    <property type="project" value="TreeGrafter"/>
</dbReference>
<dbReference type="InterPro" id="IPR016615">
    <property type="entry name" value="Otubain"/>
</dbReference>
<dbReference type="Gene3D" id="3.30.200.60">
    <property type="entry name" value="Peptidase C65 Otubain, subdomain 1"/>
    <property type="match status" value="1"/>
</dbReference>
<proteinExistence type="inferred from homology"/>
<dbReference type="PROSITE" id="PS50802">
    <property type="entry name" value="OTU"/>
    <property type="match status" value="1"/>
</dbReference>
<feature type="site" description="Interacts with free ubiquitin" evidence="9">
    <location>
        <position position="226"/>
    </location>
</feature>
<comment type="caution">
    <text evidence="11">The sequence shown here is derived from an EMBL/GenBank/DDBJ whole genome shotgun (WGS) entry which is preliminary data.</text>
</comment>